<dbReference type="AlphaFoldDB" id="A0A084G297"/>
<dbReference type="RefSeq" id="XP_016641258.1">
    <property type="nucleotide sequence ID" value="XM_016789431.1"/>
</dbReference>
<dbReference type="OrthoDB" id="5428890at2759"/>
<dbReference type="EMBL" id="JOWA01000110">
    <property type="protein sequence ID" value="KEZ41459.1"/>
    <property type="molecule type" value="Genomic_DNA"/>
</dbReference>
<reference evidence="1 2" key="1">
    <citation type="journal article" date="2014" name="Genome Announc.">
        <title>Draft genome sequence of the pathogenic fungus Scedosporium apiospermum.</title>
        <authorList>
            <person name="Vandeputte P."/>
            <person name="Ghamrawi S."/>
            <person name="Rechenmann M."/>
            <person name="Iltis A."/>
            <person name="Giraud S."/>
            <person name="Fleury M."/>
            <person name="Thornton C."/>
            <person name="Delhaes L."/>
            <person name="Meyer W."/>
            <person name="Papon N."/>
            <person name="Bouchara J.P."/>
        </authorList>
    </citation>
    <scope>NUCLEOTIDE SEQUENCE [LARGE SCALE GENOMIC DNA]</scope>
    <source>
        <strain evidence="1 2">IHEM 14462</strain>
    </source>
</reference>
<dbReference type="GeneID" id="27726672"/>
<proteinExistence type="predicted"/>
<name>A0A084G297_PSEDA</name>
<organism evidence="1 2">
    <name type="scientific">Pseudallescheria apiosperma</name>
    <name type="common">Scedosporium apiospermum</name>
    <dbReference type="NCBI Taxonomy" id="563466"/>
    <lineage>
        <taxon>Eukaryota</taxon>
        <taxon>Fungi</taxon>
        <taxon>Dikarya</taxon>
        <taxon>Ascomycota</taxon>
        <taxon>Pezizomycotina</taxon>
        <taxon>Sordariomycetes</taxon>
        <taxon>Hypocreomycetidae</taxon>
        <taxon>Microascales</taxon>
        <taxon>Microascaceae</taxon>
        <taxon>Scedosporium</taxon>
    </lineage>
</organism>
<evidence type="ECO:0000313" key="1">
    <source>
        <dbReference type="EMBL" id="KEZ41459.1"/>
    </source>
</evidence>
<dbReference type="KEGG" id="sapo:SAPIO_CDS7600"/>
<protein>
    <submittedName>
        <fullName evidence="1">Uncharacterized protein</fullName>
    </submittedName>
</protein>
<accession>A0A084G297</accession>
<dbReference type="HOGENOM" id="CLU_053383_0_0_1"/>
<comment type="caution">
    <text evidence="1">The sequence shown here is derived from an EMBL/GenBank/DDBJ whole genome shotgun (WGS) entry which is preliminary data.</text>
</comment>
<sequence>MAVQHVAPVLQAPVFSPDPLSPAVKQELLPHLWPLSGGEPQMRSPDEFDAYFTYLRQECRHGLHHDHAMQSYADMVFILSIIRGNPSASLTDIRALISRLNSRLSSDDRKLSASIELAVRLWLMTSVRILMPTHQDDFDVSLPWPDNQSLVDVLRRHMSQPPSSPLSTLEHFSPYFNVADMRNIAGFRVLWTNCLSDHLSIRGSSIYLFNQVSMLKRLRASATRYGLLIPGEISRVGLDPDIMYRETADKRKAAYVYWRERLLAASEIFDRTKPSTLVQWWYDRRDMGQWWGFWLVVVLKPSN</sequence>
<dbReference type="VEuPathDB" id="FungiDB:SAPIO_CDS7600"/>
<gene>
    <name evidence="1" type="ORF">SAPIO_CDS7600</name>
</gene>
<keyword evidence="2" id="KW-1185">Reference proteome</keyword>
<evidence type="ECO:0000313" key="2">
    <source>
        <dbReference type="Proteomes" id="UP000028545"/>
    </source>
</evidence>
<dbReference type="OMA" id="RNIRYME"/>
<dbReference type="Proteomes" id="UP000028545">
    <property type="component" value="Unassembled WGS sequence"/>
</dbReference>